<name>A0A363UMQ8_9GAMM</name>
<evidence type="ECO:0000313" key="3">
    <source>
        <dbReference type="EMBL" id="PWN56725.1"/>
    </source>
</evidence>
<dbReference type="Pfam" id="PF00072">
    <property type="entry name" value="Response_reg"/>
    <property type="match status" value="1"/>
</dbReference>
<dbReference type="OrthoDB" id="9796655at2"/>
<dbReference type="SMART" id="SM00448">
    <property type="entry name" value="REC"/>
    <property type="match status" value="1"/>
</dbReference>
<dbReference type="PANTHER" id="PTHR44520:SF2">
    <property type="entry name" value="RESPONSE REGULATOR RCP1"/>
    <property type="match status" value="1"/>
</dbReference>
<dbReference type="InterPro" id="IPR011006">
    <property type="entry name" value="CheY-like_superfamily"/>
</dbReference>
<dbReference type="SUPFAM" id="SSF52172">
    <property type="entry name" value="CheY-like"/>
    <property type="match status" value="1"/>
</dbReference>
<dbReference type="Gene3D" id="3.40.50.2300">
    <property type="match status" value="1"/>
</dbReference>
<gene>
    <name evidence="3" type="ORF">DEH80_04640</name>
</gene>
<dbReference type="GO" id="GO:0000160">
    <property type="term" value="P:phosphorelay signal transduction system"/>
    <property type="evidence" value="ECO:0007669"/>
    <property type="project" value="InterPro"/>
</dbReference>
<dbReference type="Proteomes" id="UP000251800">
    <property type="component" value="Unassembled WGS sequence"/>
</dbReference>
<accession>A0A363UMQ8</accession>
<dbReference type="RefSeq" id="WP_109719322.1">
    <property type="nucleotide sequence ID" value="NZ_QEQK01000004.1"/>
</dbReference>
<proteinExistence type="predicted"/>
<organism evidence="3 4">
    <name type="scientific">Abyssibacter profundi</name>
    <dbReference type="NCBI Taxonomy" id="2182787"/>
    <lineage>
        <taxon>Bacteria</taxon>
        <taxon>Pseudomonadati</taxon>
        <taxon>Pseudomonadota</taxon>
        <taxon>Gammaproteobacteria</taxon>
        <taxon>Chromatiales</taxon>
        <taxon>Oceanococcaceae</taxon>
        <taxon>Abyssibacter</taxon>
    </lineage>
</organism>
<comment type="caution">
    <text evidence="3">The sequence shown here is derived from an EMBL/GenBank/DDBJ whole genome shotgun (WGS) entry which is preliminary data.</text>
</comment>
<evidence type="ECO:0000256" key="1">
    <source>
        <dbReference type="PROSITE-ProRule" id="PRU00169"/>
    </source>
</evidence>
<keyword evidence="1" id="KW-0597">Phosphoprotein</keyword>
<dbReference type="PANTHER" id="PTHR44520">
    <property type="entry name" value="RESPONSE REGULATOR RCP1-RELATED"/>
    <property type="match status" value="1"/>
</dbReference>
<keyword evidence="4" id="KW-1185">Reference proteome</keyword>
<dbReference type="InterPro" id="IPR001789">
    <property type="entry name" value="Sig_transdc_resp-reg_receiver"/>
</dbReference>
<protein>
    <submittedName>
        <fullName evidence="3">Response regulator</fullName>
    </submittedName>
</protein>
<reference evidence="3 4" key="1">
    <citation type="submission" date="2018-05" db="EMBL/GenBank/DDBJ databases">
        <title>Abyssibacter profundi OUC007T gen. nov., sp. nov, a marine bacterium isolated from seawater of the Mariana Trench.</title>
        <authorList>
            <person name="Zhou S."/>
        </authorList>
    </citation>
    <scope>NUCLEOTIDE SEQUENCE [LARGE SCALE GENOMIC DNA]</scope>
    <source>
        <strain evidence="3 4">OUC007</strain>
    </source>
</reference>
<dbReference type="InterPro" id="IPR052893">
    <property type="entry name" value="TCS_response_regulator"/>
</dbReference>
<dbReference type="AlphaFoldDB" id="A0A363UMQ8"/>
<evidence type="ECO:0000259" key="2">
    <source>
        <dbReference type="PROSITE" id="PS50110"/>
    </source>
</evidence>
<sequence length="139" mass="15753">MNKPLNEVLLVDDNEADNFLHRAVLEDMGVADRIVERLNGQEALDYLLTPDDQGRFPSPDLICLDINMPIMSGWEFLDSYEQLPPERRRGVVVMMLTTSLNPEDAELARERSVIGAFSNKPLTSTKVLQLIEEHFPGRS</sequence>
<feature type="domain" description="Response regulatory" evidence="2">
    <location>
        <begin position="7"/>
        <end position="135"/>
    </location>
</feature>
<dbReference type="EMBL" id="QEQK01000004">
    <property type="protein sequence ID" value="PWN56725.1"/>
    <property type="molecule type" value="Genomic_DNA"/>
</dbReference>
<evidence type="ECO:0000313" key="4">
    <source>
        <dbReference type="Proteomes" id="UP000251800"/>
    </source>
</evidence>
<feature type="modified residue" description="4-aspartylphosphate" evidence="1">
    <location>
        <position position="65"/>
    </location>
</feature>
<dbReference type="PROSITE" id="PS50110">
    <property type="entry name" value="RESPONSE_REGULATORY"/>
    <property type="match status" value="1"/>
</dbReference>